<evidence type="ECO:0000313" key="2">
    <source>
        <dbReference type="Proteomes" id="UP001159363"/>
    </source>
</evidence>
<reference evidence="1 2" key="1">
    <citation type="submission" date="2023-02" db="EMBL/GenBank/DDBJ databases">
        <title>LHISI_Scaffold_Assembly.</title>
        <authorList>
            <person name="Stuart O.P."/>
            <person name="Cleave R."/>
            <person name="Magrath M.J.L."/>
            <person name="Mikheyev A.S."/>
        </authorList>
    </citation>
    <scope>NUCLEOTIDE SEQUENCE [LARGE SCALE GENOMIC DNA]</scope>
    <source>
        <strain evidence="1">Daus_M_001</strain>
        <tissue evidence="1">Leg muscle</tissue>
    </source>
</reference>
<comment type="caution">
    <text evidence="1">The sequence shown here is derived from an EMBL/GenBank/DDBJ whole genome shotgun (WGS) entry which is preliminary data.</text>
</comment>
<evidence type="ECO:0000313" key="1">
    <source>
        <dbReference type="EMBL" id="KAJ8889355.1"/>
    </source>
</evidence>
<proteinExistence type="predicted"/>
<accession>A0ABQ9HYA4</accession>
<sequence>MRVIEVSMEQCRNERARETGDPREYPPTNGIVWHDSHMRKSGVTQPGSELGSLWWDASRLTAQSPWPRMVNDSAMACIKDNSLGLGLANGHINPGLLAGLPHPRSVAHNRLSLAFHQGEPGSIPGRITGFSQVGIVPDDAVGRQVFSRISRFPTPSFRRHSIFTSITRIGCQDLAVESCPNLFTHSPTDCATGGRLKRLSVA</sequence>
<dbReference type="EMBL" id="JARBHB010000003">
    <property type="protein sequence ID" value="KAJ8889355.1"/>
    <property type="molecule type" value="Genomic_DNA"/>
</dbReference>
<organism evidence="1 2">
    <name type="scientific">Dryococelus australis</name>
    <dbReference type="NCBI Taxonomy" id="614101"/>
    <lineage>
        <taxon>Eukaryota</taxon>
        <taxon>Metazoa</taxon>
        <taxon>Ecdysozoa</taxon>
        <taxon>Arthropoda</taxon>
        <taxon>Hexapoda</taxon>
        <taxon>Insecta</taxon>
        <taxon>Pterygota</taxon>
        <taxon>Neoptera</taxon>
        <taxon>Polyneoptera</taxon>
        <taxon>Phasmatodea</taxon>
        <taxon>Verophasmatodea</taxon>
        <taxon>Anareolatae</taxon>
        <taxon>Phasmatidae</taxon>
        <taxon>Eurycanthinae</taxon>
        <taxon>Dryococelus</taxon>
    </lineage>
</organism>
<keyword evidence="2" id="KW-1185">Reference proteome</keyword>
<protein>
    <submittedName>
        <fullName evidence="1">Uncharacterized protein</fullName>
    </submittedName>
</protein>
<name>A0ABQ9HYA4_9NEOP</name>
<dbReference type="Proteomes" id="UP001159363">
    <property type="component" value="Chromosome 3"/>
</dbReference>
<gene>
    <name evidence="1" type="ORF">PR048_008854</name>
</gene>